<protein>
    <recommendedName>
        <fullName evidence="4">Zinc finger-XS domain-containing protein</fullName>
    </recommendedName>
</protein>
<name>A0A8I6WWX1_HORVV</name>
<feature type="compositionally biased region" description="Acidic residues" evidence="1">
    <location>
        <begin position="109"/>
        <end position="126"/>
    </location>
</feature>
<dbReference type="AlphaFoldDB" id="A0A8I6WWX1"/>
<keyword evidence="3" id="KW-1185">Reference proteome</keyword>
<organism evidence="2 3">
    <name type="scientific">Hordeum vulgare subsp. vulgare</name>
    <name type="common">Domesticated barley</name>
    <dbReference type="NCBI Taxonomy" id="112509"/>
    <lineage>
        <taxon>Eukaryota</taxon>
        <taxon>Viridiplantae</taxon>
        <taxon>Streptophyta</taxon>
        <taxon>Embryophyta</taxon>
        <taxon>Tracheophyta</taxon>
        <taxon>Spermatophyta</taxon>
        <taxon>Magnoliopsida</taxon>
        <taxon>Liliopsida</taxon>
        <taxon>Poales</taxon>
        <taxon>Poaceae</taxon>
        <taxon>BOP clade</taxon>
        <taxon>Pooideae</taxon>
        <taxon>Triticodae</taxon>
        <taxon>Triticeae</taxon>
        <taxon>Hordeinae</taxon>
        <taxon>Hordeum</taxon>
    </lineage>
</organism>
<proteinExistence type="predicted"/>
<evidence type="ECO:0000313" key="2">
    <source>
        <dbReference type="EnsemblPlants" id="HORVU.MOREX.r3.3HG0233540.1"/>
    </source>
</evidence>
<accession>A0A8I6WWX1</accession>
<reference evidence="3" key="1">
    <citation type="journal article" date="2012" name="Nature">
        <title>A physical, genetic and functional sequence assembly of the barley genome.</title>
        <authorList>
            <consortium name="The International Barley Genome Sequencing Consortium"/>
            <person name="Mayer K.F."/>
            <person name="Waugh R."/>
            <person name="Brown J.W."/>
            <person name="Schulman A."/>
            <person name="Langridge P."/>
            <person name="Platzer M."/>
            <person name="Fincher G.B."/>
            <person name="Muehlbauer G.J."/>
            <person name="Sato K."/>
            <person name="Close T.J."/>
            <person name="Wise R.P."/>
            <person name="Stein N."/>
        </authorList>
    </citation>
    <scope>NUCLEOTIDE SEQUENCE [LARGE SCALE GENOMIC DNA]</scope>
    <source>
        <strain evidence="3">cv. Morex</strain>
    </source>
</reference>
<feature type="region of interest" description="Disordered" evidence="1">
    <location>
        <begin position="72"/>
        <end position="128"/>
    </location>
</feature>
<reference evidence="2" key="2">
    <citation type="submission" date="2020-10" db="EMBL/GenBank/DDBJ databases">
        <authorList>
            <person name="Scholz U."/>
            <person name="Mascher M."/>
            <person name="Fiebig A."/>
        </authorList>
    </citation>
    <scope>NUCLEOTIDE SEQUENCE [LARGE SCALE GENOMIC DNA]</scope>
    <source>
        <strain evidence="2">cv. Morex</strain>
    </source>
</reference>
<dbReference type="EnsemblPlants" id="HORVU.MOREX.r3.3HG0233540.1">
    <property type="protein sequence ID" value="HORVU.MOREX.r3.3HG0233540.1"/>
    <property type="gene ID" value="HORVU.MOREX.r3.3HG0233540"/>
</dbReference>
<evidence type="ECO:0000256" key="1">
    <source>
        <dbReference type="SAM" id="MobiDB-lite"/>
    </source>
</evidence>
<feature type="compositionally biased region" description="Basic and acidic residues" evidence="1">
    <location>
        <begin position="73"/>
        <end position="93"/>
    </location>
</feature>
<evidence type="ECO:0000313" key="3">
    <source>
        <dbReference type="Proteomes" id="UP000011116"/>
    </source>
</evidence>
<evidence type="ECO:0008006" key="4">
    <source>
        <dbReference type="Google" id="ProtNLM"/>
    </source>
</evidence>
<reference evidence="2" key="3">
    <citation type="submission" date="2022-01" db="UniProtKB">
        <authorList>
            <consortium name="EnsemblPlants"/>
        </authorList>
    </citation>
    <scope>IDENTIFICATION</scope>
    <source>
        <strain evidence="2">subsp. vulgare</strain>
    </source>
</reference>
<dbReference type="Gramene" id="HORVU.MOREX.r3.3HG0233540.1">
    <property type="protein sequence ID" value="HORVU.MOREX.r3.3HG0233540.1"/>
    <property type="gene ID" value="HORVU.MOREX.r3.3HG0233540"/>
</dbReference>
<dbReference type="Proteomes" id="UP000011116">
    <property type="component" value="Chromosome 3H"/>
</dbReference>
<sequence>MEVARRTVVVADLLEVPKQQEVDTTATAVVATAEGKEVPVPKQDDTTASAVAAVEVPKQEDTTATIVAAVEVPKQEDTTSSRHADDEEKEAAGMKRKLAKTGFKSPYDSDYDDDEPYEYNSEDDVEDGNKESFIEKEAQKIREKGKEAYFRRGMFRCPYCTTKPKPRDGIYEHLMSLARGLSRSADDIKTREEHAALLKALGPI</sequence>